<organism evidence="1 2">
    <name type="scientific">Choristoneura fumiferana</name>
    <name type="common">Spruce budworm moth</name>
    <name type="synonym">Archips fumiferana</name>
    <dbReference type="NCBI Taxonomy" id="7141"/>
    <lineage>
        <taxon>Eukaryota</taxon>
        <taxon>Metazoa</taxon>
        <taxon>Ecdysozoa</taxon>
        <taxon>Arthropoda</taxon>
        <taxon>Hexapoda</taxon>
        <taxon>Insecta</taxon>
        <taxon>Pterygota</taxon>
        <taxon>Neoptera</taxon>
        <taxon>Endopterygota</taxon>
        <taxon>Lepidoptera</taxon>
        <taxon>Glossata</taxon>
        <taxon>Ditrysia</taxon>
        <taxon>Tortricoidea</taxon>
        <taxon>Tortricidae</taxon>
        <taxon>Tortricinae</taxon>
        <taxon>Choristoneura</taxon>
    </lineage>
</organism>
<keyword evidence="2" id="KW-1185">Reference proteome</keyword>
<comment type="caution">
    <text evidence="1">The sequence shown here is derived from an EMBL/GenBank/DDBJ whole genome shotgun (WGS) entry which is preliminary data.</text>
</comment>
<accession>A0ACC0JBS1</accession>
<dbReference type="Proteomes" id="UP001064048">
    <property type="component" value="Chromosome 16"/>
</dbReference>
<dbReference type="EMBL" id="CM046116">
    <property type="protein sequence ID" value="KAI8421580.1"/>
    <property type="molecule type" value="Genomic_DNA"/>
</dbReference>
<proteinExistence type="predicted"/>
<evidence type="ECO:0000313" key="2">
    <source>
        <dbReference type="Proteomes" id="UP001064048"/>
    </source>
</evidence>
<reference evidence="1 2" key="1">
    <citation type="journal article" date="2022" name="Genome Biol. Evol.">
        <title>The Spruce Budworm Genome: Reconstructing the Evolutionary History of Antifreeze Proteins.</title>
        <authorList>
            <person name="Beliveau C."/>
            <person name="Gagne P."/>
            <person name="Picq S."/>
            <person name="Vernygora O."/>
            <person name="Keeling C.I."/>
            <person name="Pinkney K."/>
            <person name="Doucet D."/>
            <person name="Wen F."/>
            <person name="Johnston J.S."/>
            <person name="Maaroufi H."/>
            <person name="Boyle B."/>
            <person name="Laroche J."/>
            <person name="Dewar K."/>
            <person name="Juretic N."/>
            <person name="Blackburn G."/>
            <person name="Nisole A."/>
            <person name="Brunet B."/>
            <person name="Brandao M."/>
            <person name="Lumley L."/>
            <person name="Duan J."/>
            <person name="Quan G."/>
            <person name="Lucarotti C.J."/>
            <person name="Roe A.D."/>
            <person name="Sperling F.A.H."/>
            <person name="Levesque R.C."/>
            <person name="Cusson M."/>
        </authorList>
    </citation>
    <scope>NUCLEOTIDE SEQUENCE [LARGE SCALE GENOMIC DNA]</scope>
    <source>
        <strain evidence="1">Glfc:IPQL:Cfum</strain>
    </source>
</reference>
<sequence>MCCISEYTTMFLATFLLLPEFCSNHNRSDRPVYRPTGKYAKLGDLPYVVTLWKPEQGPQQSVYKYDNHKTVDTVSRRALPRGNQRRVRPRPVYIVFCVGVLISNNKVLSAAYCFIKAPDYCDKCCGRTQGVNSLTNTYAVGGFLDSRGYKPNEQSEYAQWRLLKSVIVPENYGYRNEFPIGDIAVVRTLTFSFTKLVKTIKIESTHKKYGSILCRVSGFDRSISKLFNLNLKMTDIRLIKSLQCSEQSHKDMKNFICTEFDVTGAHLDIPGAPLVCTIDGTAILVGLACGVQKIPGTKGKTGTLFTRVSSYNQFIKGHSNVHILNVKYSCLCIFMTNYIRLQLL</sequence>
<evidence type="ECO:0000313" key="1">
    <source>
        <dbReference type="EMBL" id="KAI8421580.1"/>
    </source>
</evidence>
<name>A0ACC0JBS1_CHOFU</name>
<gene>
    <name evidence="1" type="ORF">MSG28_009601</name>
</gene>
<protein>
    <submittedName>
        <fullName evidence="1">Uncharacterized protein</fullName>
    </submittedName>
</protein>